<organism evidence="1">
    <name type="scientific">Wolbachia endosymbiont of Oeneis ivallda</name>
    <dbReference type="NCBI Taxonomy" id="3171168"/>
    <lineage>
        <taxon>Bacteria</taxon>
        <taxon>Pseudomonadati</taxon>
        <taxon>Pseudomonadota</taxon>
        <taxon>Alphaproteobacteria</taxon>
        <taxon>Rickettsiales</taxon>
        <taxon>Anaplasmataceae</taxon>
        <taxon>Wolbachieae</taxon>
        <taxon>Wolbachia</taxon>
    </lineage>
</organism>
<evidence type="ECO:0000313" key="1">
    <source>
        <dbReference type="EMBL" id="XCA34122.1"/>
    </source>
</evidence>
<accession>A0AAU7YJN3</accession>
<proteinExistence type="predicted"/>
<sequence>MKSFKWLLNQVRLSWISLISKVKSFFQTNDTHHQTTASNGNDHTKKISIENKIETEGNEIDLEDEQDVFEDALTGEELDEEEFFYAVESFNEQEVNANREKKEYEKNKYYSLQDGLQEKNEFDHTTHTLTLAFEIEKPFPDSDLSKFKLCELKQNRGKYTFILEDDQKNRIELHSEYLNMYFPKYFEKHRKKGAYTELFSQEENGISNDIIIPLEVPKEVGILTEKFGRMNFIKANIQSQIPDFPGDINLKDCKDHVNFYLNSNNTISLFLTSAPIKFAAKLSGTPTETNWPIKDILVRGSFINQHIDKQTRVEKVIEPYIDKHSIVEEAFEVVNVECASELKISQPSI</sequence>
<protein>
    <submittedName>
        <fullName evidence="1">Uncharacterized protein</fullName>
    </submittedName>
</protein>
<dbReference type="AlphaFoldDB" id="A0AAU7YJN3"/>
<gene>
    <name evidence="1" type="ORF">ABS861_01540</name>
</gene>
<dbReference type="EMBL" id="CP158587">
    <property type="protein sequence ID" value="XCA34122.1"/>
    <property type="molecule type" value="Genomic_DNA"/>
</dbReference>
<reference evidence="1" key="1">
    <citation type="submission" date="2024-06" db="EMBL/GenBank/DDBJ databases">
        <title>Genome assembly of the Oeneis chryxus ivallda.</title>
        <authorList>
            <person name="MacDonald Z."/>
            <person name="Shaffer H.B."/>
            <person name="Gillespie T."/>
            <person name="Marimuthu M.P.A."/>
            <person name="Nguyen O."/>
            <person name="Fairbairn C.W."/>
            <person name="Seligmann W.E."/>
            <person name="Escalona M."/>
            <person name="Miller C."/>
            <person name="Toffelmier E."/>
        </authorList>
    </citation>
    <scope>NUCLEOTIDE SEQUENCE</scope>
    <source>
        <strain evidence="1">CCGP_102_HBS-TG_Oc004</strain>
    </source>
</reference>
<name>A0AAU7YJN3_9RICK</name>